<dbReference type="Proteomes" id="UP001231189">
    <property type="component" value="Unassembled WGS sequence"/>
</dbReference>
<comment type="caution">
    <text evidence="1">The sequence shown here is derived from an EMBL/GenBank/DDBJ whole genome shotgun (WGS) entry which is preliminary data.</text>
</comment>
<name>A0AAD8W1M5_LOLMU</name>
<accession>A0AAD8W1M5</accession>
<gene>
    <name evidence="1" type="ORF">QYE76_003491</name>
</gene>
<reference evidence="1" key="1">
    <citation type="submission" date="2023-07" db="EMBL/GenBank/DDBJ databases">
        <title>A chromosome-level genome assembly of Lolium multiflorum.</title>
        <authorList>
            <person name="Chen Y."/>
            <person name="Copetti D."/>
            <person name="Kolliker R."/>
            <person name="Studer B."/>
        </authorList>
    </citation>
    <scope>NUCLEOTIDE SEQUENCE</scope>
    <source>
        <strain evidence="1">02402/16</strain>
        <tissue evidence="1">Leaf</tissue>
    </source>
</reference>
<evidence type="ECO:0000313" key="2">
    <source>
        <dbReference type="Proteomes" id="UP001231189"/>
    </source>
</evidence>
<proteinExistence type="predicted"/>
<evidence type="ECO:0000313" key="1">
    <source>
        <dbReference type="EMBL" id="KAK1629176.1"/>
    </source>
</evidence>
<organism evidence="1 2">
    <name type="scientific">Lolium multiflorum</name>
    <name type="common">Italian ryegrass</name>
    <name type="synonym">Lolium perenne subsp. multiflorum</name>
    <dbReference type="NCBI Taxonomy" id="4521"/>
    <lineage>
        <taxon>Eukaryota</taxon>
        <taxon>Viridiplantae</taxon>
        <taxon>Streptophyta</taxon>
        <taxon>Embryophyta</taxon>
        <taxon>Tracheophyta</taxon>
        <taxon>Spermatophyta</taxon>
        <taxon>Magnoliopsida</taxon>
        <taxon>Liliopsida</taxon>
        <taxon>Poales</taxon>
        <taxon>Poaceae</taxon>
        <taxon>BOP clade</taxon>
        <taxon>Pooideae</taxon>
        <taxon>Poodae</taxon>
        <taxon>Poeae</taxon>
        <taxon>Poeae Chloroplast Group 2 (Poeae type)</taxon>
        <taxon>Loliodinae</taxon>
        <taxon>Loliinae</taxon>
        <taxon>Lolium</taxon>
    </lineage>
</organism>
<protein>
    <submittedName>
        <fullName evidence="1">Uncharacterized protein</fullName>
    </submittedName>
</protein>
<sequence length="136" mass="14994">MMRRRRRCPKARATRRHHKLPLVLLAWEREQLEALKEDKIPYQPPELNEDEALRMAIVAPELEDTGSVDLEEHGGAAEVACRILVGPANHVEVAMFGVGVARKQHAGAVAFPSWVKQAAVGASPACLVERSLDLTS</sequence>
<dbReference type="EMBL" id="JAUUTY010000005">
    <property type="protein sequence ID" value="KAK1629176.1"/>
    <property type="molecule type" value="Genomic_DNA"/>
</dbReference>
<dbReference type="AlphaFoldDB" id="A0AAD8W1M5"/>
<keyword evidence="2" id="KW-1185">Reference proteome</keyword>